<feature type="compositionally biased region" description="Basic and acidic residues" evidence="3">
    <location>
        <begin position="1"/>
        <end position="17"/>
    </location>
</feature>
<reference evidence="5 6" key="1">
    <citation type="journal article" date="2018" name="PLoS Genet.">
        <title>Population sequencing reveals clonal diversity and ancestral inbreeding in the grapevine cultivar Chardonnay.</title>
        <authorList>
            <person name="Roach M.J."/>
            <person name="Johnson D.L."/>
            <person name="Bohlmann J."/>
            <person name="van Vuuren H.J."/>
            <person name="Jones S.J."/>
            <person name="Pretorius I.S."/>
            <person name="Schmidt S.A."/>
            <person name="Borneman A.R."/>
        </authorList>
    </citation>
    <scope>NUCLEOTIDE SEQUENCE [LARGE SCALE GENOMIC DNA]</scope>
    <source>
        <strain evidence="6">cv. Chardonnay</strain>
        <tissue evidence="5">Leaf</tissue>
    </source>
</reference>
<dbReference type="Gene3D" id="3.20.20.100">
    <property type="entry name" value="NADP-dependent oxidoreductase domain"/>
    <property type="match status" value="1"/>
</dbReference>
<sequence length="361" mass="40457">MKQYPLRERKDQNELKRKGLSKNPQPPVGYVADETAYHSNNLCFNESARTKTRQTQSQLQLLRALKQRSDQNIHKITTYEPESIDDAINRGITFLDTSDVYGPSINEILLGKDGKFEVRGDPAYVRAACEGSLKRLEVDCIDLYYQHRIDTRLPIEVTMGELKKLVEEGKIKYIGLSEASASTFRRAHAVHPITAVQLEWSLWARDAEEDIIPTCRELGFGIVAYSPLGRGFLSLGAKVAENLSNDDYRKTLPRFQPENIEHNNILFERVKEIATRKGCTTSQLALAWVHHQGDDVCPIPGTTKIGNLDQNIGALSLTLTPDEMAELESIASAVAIKGDRFQGTSLTWKASDTPLLACWKA</sequence>
<dbReference type="PANTHER" id="PTHR43625:SF40">
    <property type="entry name" value="ALDO-KETO REDUCTASE YAKC [NADP(+)]"/>
    <property type="match status" value="1"/>
</dbReference>
<dbReference type="Proteomes" id="UP000288805">
    <property type="component" value="Unassembled WGS sequence"/>
</dbReference>
<dbReference type="EMBL" id="QGNW01002176">
    <property type="protein sequence ID" value="RVW24290.1"/>
    <property type="molecule type" value="Genomic_DNA"/>
</dbReference>
<proteinExistence type="predicted"/>
<gene>
    <name evidence="5" type="primary">H0813E03.4</name>
    <name evidence="5" type="ORF">CK203_090977</name>
</gene>
<feature type="domain" description="NADP-dependent oxidoreductase" evidence="4">
    <location>
        <begin position="83"/>
        <end position="330"/>
    </location>
</feature>
<comment type="caution">
    <text evidence="5">The sequence shown here is derived from an EMBL/GenBank/DDBJ whole genome shotgun (WGS) entry which is preliminary data.</text>
</comment>
<feature type="region of interest" description="Disordered" evidence="3">
    <location>
        <begin position="1"/>
        <end position="28"/>
    </location>
</feature>
<evidence type="ECO:0000259" key="4">
    <source>
        <dbReference type="Pfam" id="PF00248"/>
    </source>
</evidence>
<keyword evidence="1" id="KW-0521">NADP</keyword>
<dbReference type="GO" id="GO:0016491">
    <property type="term" value="F:oxidoreductase activity"/>
    <property type="evidence" value="ECO:0007669"/>
    <property type="project" value="UniProtKB-KW"/>
</dbReference>
<dbReference type="InterPro" id="IPR023210">
    <property type="entry name" value="NADP_OxRdtase_dom"/>
</dbReference>
<name>A0A438CM56_VITVI</name>
<dbReference type="InterPro" id="IPR036812">
    <property type="entry name" value="NAD(P)_OxRdtase_dom_sf"/>
</dbReference>
<accession>A0A438CM56</accession>
<evidence type="ECO:0000313" key="5">
    <source>
        <dbReference type="EMBL" id="RVW24290.1"/>
    </source>
</evidence>
<keyword evidence="2" id="KW-0560">Oxidoreductase</keyword>
<evidence type="ECO:0000313" key="6">
    <source>
        <dbReference type="Proteomes" id="UP000288805"/>
    </source>
</evidence>
<dbReference type="AlphaFoldDB" id="A0A438CM56"/>
<evidence type="ECO:0000256" key="3">
    <source>
        <dbReference type="SAM" id="MobiDB-lite"/>
    </source>
</evidence>
<dbReference type="SUPFAM" id="SSF51430">
    <property type="entry name" value="NAD(P)-linked oxidoreductase"/>
    <property type="match status" value="1"/>
</dbReference>
<evidence type="ECO:0000256" key="2">
    <source>
        <dbReference type="ARBA" id="ARBA00023002"/>
    </source>
</evidence>
<dbReference type="CDD" id="cd19145">
    <property type="entry name" value="AKR_AKR13D1"/>
    <property type="match status" value="1"/>
</dbReference>
<organism evidence="5 6">
    <name type="scientific">Vitis vinifera</name>
    <name type="common">Grape</name>
    <dbReference type="NCBI Taxonomy" id="29760"/>
    <lineage>
        <taxon>Eukaryota</taxon>
        <taxon>Viridiplantae</taxon>
        <taxon>Streptophyta</taxon>
        <taxon>Embryophyta</taxon>
        <taxon>Tracheophyta</taxon>
        <taxon>Spermatophyta</taxon>
        <taxon>Magnoliopsida</taxon>
        <taxon>eudicotyledons</taxon>
        <taxon>Gunneridae</taxon>
        <taxon>Pentapetalae</taxon>
        <taxon>rosids</taxon>
        <taxon>Vitales</taxon>
        <taxon>Vitaceae</taxon>
        <taxon>Viteae</taxon>
        <taxon>Vitis</taxon>
    </lineage>
</organism>
<dbReference type="Pfam" id="PF00248">
    <property type="entry name" value="Aldo_ket_red"/>
    <property type="match status" value="1"/>
</dbReference>
<protein>
    <submittedName>
        <fullName evidence="5">Putative aldo-keto reductase 3</fullName>
    </submittedName>
</protein>
<dbReference type="PANTHER" id="PTHR43625">
    <property type="entry name" value="AFLATOXIN B1 ALDEHYDE REDUCTASE"/>
    <property type="match status" value="1"/>
</dbReference>
<evidence type="ECO:0000256" key="1">
    <source>
        <dbReference type="ARBA" id="ARBA00022857"/>
    </source>
</evidence>
<dbReference type="InterPro" id="IPR050791">
    <property type="entry name" value="Aldo-Keto_reductase"/>
</dbReference>